<keyword evidence="3" id="KW-1185">Reference proteome</keyword>
<evidence type="ECO:0000259" key="1">
    <source>
        <dbReference type="PROSITE" id="PS50879"/>
    </source>
</evidence>
<dbReference type="SUPFAM" id="SSF53098">
    <property type="entry name" value="Ribonuclease H-like"/>
    <property type="match status" value="1"/>
</dbReference>
<dbReference type="GeneID" id="106666852"/>
<dbReference type="OMA" id="LADWNIF"/>
<dbReference type="Gene3D" id="3.30.420.10">
    <property type="entry name" value="Ribonuclease H-like superfamily/Ribonuclease H"/>
    <property type="match status" value="1"/>
</dbReference>
<dbReference type="Proteomes" id="UP000494040">
    <property type="component" value="Unassembled WGS sequence"/>
</dbReference>
<dbReference type="InterPro" id="IPR036397">
    <property type="entry name" value="RNaseH_sf"/>
</dbReference>
<dbReference type="KEGG" id="clec:106666852"/>
<dbReference type="RefSeq" id="XP_014249821.1">
    <property type="nucleotide sequence ID" value="XM_014394335.1"/>
</dbReference>
<feature type="domain" description="RNase H type-1" evidence="1">
    <location>
        <begin position="60"/>
        <end position="197"/>
    </location>
</feature>
<name>A0A8I6RTK8_CIMLE</name>
<organism evidence="2 3">
    <name type="scientific">Cimex lectularius</name>
    <name type="common">Bed bug</name>
    <name type="synonym">Acanthia lectularia</name>
    <dbReference type="NCBI Taxonomy" id="79782"/>
    <lineage>
        <taxon>Eukaryota</taxon>
        <taxon>Metazoa</taxon>
        <taxon>Ecdysozoa</taxon>
        <taxon>Arthropoda</taxon>
        <taxon>Hexapoda</taxon>
        <taxon>Insecta</taxon>
        <taxon>Pterygota</taxon>
        <taxon>Neoptera</taxon>
        <taxon>Paraneoptera</taxon>
        <taxon>Hemiptera</taxon>
        <taxon>Heteroptera</taxon>
        <taxon>Panheteroptera</taxon>
        <taxon>Cimicomorpha</taxon>
        <taxon>Cimicidae</taxon>
        <taxon>Cimex</taxon>
    </lineage>
</organism>
<evidence type="ECO:0000313" key="2">
    <source>
        <dbReference type="EnsemblMetazoa" id="XP_014249821.1"/>
    </source>
</evidence>
<dbReference type="Pfam" id="PF00075">
    <property type="entry name" value="RNase_H"/>
    <property type="match status" value="1"/>
</dbReference>
<sequence length="330" mass="37382">MAGIAPIELKLRELTDIYFTIKRSFNNKALPALIVEPTLPLDEWPHPAYITQGLTESVSWQDKIEIYTDGSKMNNEVGAALVIYGEDNTLHETIQIRLASWCSNNQAELVAILKALQWLAQQDVDGVNKNAIVMTDSHISIDKIKNYKARSLMVSDIRNMIKSLRDNGWKISIEKVSEHIGIQDNEEAGAAAKEATENAELETTVTVVPKSYIISMTSKITLAQWEERWRRSTKGLQTKKFFPTVESRMAVELKHHHMLTQLISGHGRTGNVSRFHTTPSECDRPGRPQQTWGHILFDCPIQELRRKSLIRDAVFKGGQWPPTVEKTIDI</sequence>
<dbReference type="CDD" id="cd09276">
    <property type="entry name" value="Rnase_HI_RT_non_LTR"/>
    <property type="match status" value="1"/>
</dbReference>
<dbReference type="GO" id="GO:0004523">
    <property type="term" value="F:RNA-DNA hybrid ribonuclease activity"/>
    <property type="evidence" value="ECO:0007669"/>
    <property type="project" value="InterPro"/>
</dbReference>
<accession>A0A8I6RTK8</accession>
<dbReference type="PROSITE" id="PS50879">
    <property type="entry name" value="RNASE_H_1"/>
    <property type="match status" value="1"/>
</dbReference>
<evidence type="ECO:0000313" key="3">
    <source>
        <dbReference type="Proteomes" id="UP000494040"/>
    </source>
</evidence>
<proteinExistence type="predicted"/>
<protein>
    <recommendedName>
        <fullName evidence="1">RNase H type-1 domain-containing protein</fullName>
    </recommendedName>
</protein>
<reference evidence="2" key="1">
    <citation type="submission" date="2022-01" db="UniProtKB">
        <authorList>
            <consortium name="EnsemblMetazoa"/>
        </authorList>
    </citation>
    <scope>IDENTIFICATION</scope>
</reference>
<dbReference type="AlphaFoldDB" id="A0A8I6RTK8"/>
<dbReference type="InterPro" id="IPR012337">
    <property type="entry name" value="RNaseH-like_sf"/>
</dbReference>
<dbReference type="EnsemblMetazoa" id="XM_014394335.1">
    <property type="protein sequence ID" value="XP_014249821.1"/>
    <property type="gene ID" value="LOC106666852"/>
</dbReference>
<dbReference type="GO" id="GO:0003676">
    <property type="term" value="F:nucleic acid binding"/>
    <property type="evidence" value="ECO:0007669"/>
    <property type="project" value="InterPro"/>
</dbReference>
<dbReference type="InterPro" id="IPR002156">
    <property type="entry name" value="RNaseH_domain"/>
</dbReference>
<dbReference type="OrthoDB" id="6618110at2759"/>